<accession>A0ABV0G6Z1</accession>
<dbReference type="EMBL" id="JBDPZD010000007">
    <property type="protein sequence ID" value="MEO3693482.1"/>
    <property type="molecule type" value="Genomic_DNA"/>
</dbReference>
<gene>
    <name evidence="2" type="ORF">ABDJ85_18565</name>
</gene>
<reference evidence="2 3" key="1">
    <citation type="submission" date="2024-05" db="EMBL/GenBank/DDBJ databases">
        <title>Roseateles sp. DJS-2-20 16S ribosomal RNA gene Genome sequencing and assembly.</title>
        <authorList>
            <person name="Woo H."/>
        </authorList>
    </citation>
    <scope>NUCLEOTIDE SEQUENCE [LARGE SCALE GENOMIC DNA]</scope>
    <source>
        <strain evidence="2 3">DJS-2-20</strain>
    </source>
</reference>
<feature type="signal peptide" evidence="1">
    <location>
        <begin position="1"/>
        <end position="29"/>
    </location>
</feature>
<proteinExistence type="predicted"/>
<feature type="chain" id="PRO_5046199179" evidence="1">
    <location>
        <begin position="30"/>
        <end position="321"/>
    </location>
</feature>
<comment type="caution">
    <text evidence="2">The sequence shown here is derived from an EMBL/GenBank/DDBJ whole genome shotgun (WGS) entry which is preliminary data.</text>
</comment>
<evidence type="ECO:0000256" key="1">
    <source>
        <dbReference type="SAM" id="SignalP"/>
    </source>
</evidence>
<dbReference type="RefSeq" id="WP_347706297.1">
    <property type="nucleotide sequence ID" value="NZ_JBDPZD010000007.1"/>
</dbReference>
<dbReference type="Pfam" id="PF00657">
    <property type="entry name" value="Lipase_GDSL"/>
    <property type="match status" value="1"/>
</dbReference>
<evidence type="ECO:0000313" key="2">
    <source>
        <dbReference type="EMBL" id="MEO3693482.1"/>
    </source>
</evidence>
<dbReference type="InterPro" id="IPR036514">
    <property type="entry name" value="SGNH_hydro_sf"/>
</dbReference>
<keyword evidence="1" id="KW-0732">Signal</keyword>
<organism evidence="2 3">
    <name type="scientific">Roseateles paludis</name>
    <dbReference type="NCBI Taxonomy" id="3145238"/>
    <lineage>
        <taxon>Bacteria</taxon>
        <taxon>Pseudomonadati</taxon>
        <taxon>Pseudomonadota</taxon>
        <taxon>Betaproteobacteria</taxon>
        <taxon>Burkholderiales</taxon>
        <taxon>Sphaerotilaceae</taxon>
        <taxon>Roseateles</taxon>
    </lineage>
</organism>
<dbReference type="GO" id="GO:0016787">
    <property type="term" value="F:hydrolase activity"/>
    <property type="evidence" value="ECO:0007669"/>
    <property type="project" value="UniProtKB-KW"/>
</dbReference>
<keyword evidence="2" id="KW-0378">Hydrolase</keyword>
<sequence length="321" mass="35050">MFRAFPFRRSSAVILALAALLASCGGSSSSNTSSNQVEPFKPNRIISFGDETSAILTDGRHFGVNGLNPDTRQFDCTQNPTWNQQLASTFGMIYAQCNPYGLAVPQGKLFAEAGYRVADVSDKLDQFLADDHLGPKDLVTFLVGMNDVIEIYRQFPAQNRDSLIAEAKARGTRLADLINRIANANGRVIVSTIYDMGLTPFALTEKENRTDVDRAVLLDDLSQAFNTALRVRLLNDGRYIGLVLADETVQQMARFPYAFGLANVSQGACRANVSAQSCSTDTLLADAAISTWLWATDTLLTPSVQSRIGQIAIQRAHNNPF</sequence>
<name>A0ABV0G6Z1_9BURK</name>
<dbReference type="Gene3D" id="3.40.50.1110">
    <property type="entry name" value="SGNH hydrolase"/>
    <property type="match status" value="1"/>
</dbReference>
<protein>
    <submittedName>
        <fullName evidence="2">SGNH/GDSL hydrolase family protein</fullName>
    </submittedName>
</protein>
<evidence type="ECO:0000313" key="3">
    <source>
        <dbReference type="Proteomes" id="UP001495147"/>
    </source>
</evidence>
<dbReference type="PROSITE" id="PS51257">
    <property type="entry name" value="PROKAR_LIPOPROTEIN"/>
    <property type="match status" value="1"/>
</dbReference>
<dbReference type="SUPFAM" id="SSF52266">
    <property type="entry name" value="SGNH hydrolase"/>
    <property type="match status" value="1"/>
</dbReference>
<dbReference type="InterPro" id="IPR001087">
    <property type="entry name" value="GDSL"/>
</dbReference>
<keyword evidence="3" id="KW-1185">Reference proteome</keyword>
<dbReference type="Proteomes" id="UP001495147">
    <property type="component" value="Unassembled WGS sequence"/>
</dbReference>